<dbReference type="GO" id="GO:0016020">
    <property type="term" value="C:membrane"/>
    <property type="evidence" value="ECO:0007669"/>
    <property type="project" value="TreeGrafter"/>
</dbReference>
<feature type="domain" description="Peptidase M48" evidence="7">
    <location>
        <begin position="87"/>
        <end position="251"/>
    </location>
</feature>
<evidence type="ECO:0000313" key="8">
    <source>
        <dbReference type="EMBL" id="NBG66989.1"/>
    </source>
</evidence>
<dbReference type="PANTHER" id="PTHR22726:SF1">
    <property type="entry name" value="METALLOENDOPEPTIDASE OMA1, MITOCHONDRIAL"/>
    <property type="match status" value="1"/>
</dbReference>
<sequence>MKTIFQTFFLLFLVACTTVPISGRKQVKLLPESQMLSMSLSSYDQVKQELNLLPDTDPRVILVKKVGAKISTAVNTYLSNNGYKSRLEEFQWEFNVAEDNTVNAWCMPGGKVMFYTGILPITEDEVGIAVVMGHEIAHAVARHGNERMSQGLIVQAGGMALDVATSQKAELTRSIFLASYGAASQLGILKYSRMHESEADQMGLIFMAMAGYDPINAVYFWERMAALSGQNPTELLSTHPSDETRINDIKHHLPKAYEYYKK</sequence>
<dbReference type="AlphaFoldDB" id="A0A6N9NMA2"/>
<dbReference type="RefSeq" id="WP_160633940.1">
    <property type="nucleotide sequence ID" value="NZ_WWNE01000012.1"/>
</dbReference>
<dbReference type="EMBL" id="WWNE01000012">
    <property type="protein sequence ID" value="NBG66989.1"/>
    <property type="molecule type" value="Genomic_DNA"/>
</dbReference>
<evidence type="ECO:0000256" key="6">
    <source>
        <dbReference type="RuleBase" id="RU003983"/>
    </source>
</evidence>
<evidence type="ECO:0000313" key="9">
    <source>
        <dbReference type="Proteomes" id="UP000470771"/>
    </source>
</evidence>
<organism evidence="8 9">
    <name type="scientific">Acidiluteibacter ferrifornacis</name>
    <dbReference type="NCBI Taxonomy" id="2692424"/>
    <lineage>
        <taxon>Bacteria</taxon>
        <taxon>Pseudomonadati</taxon>
        <taxon>Bacteroidota</taxon>
        <taxon>Flavobacteriia</taxon>
        <taxon>Flavobacteriales</taxon>
        <taxon>Cryomorphaceae</taxon>
        <taxon>Acidiluteibacter</taxon>
    </lineage>
</organism>
<comment type="similarity">
    <text evidence="6">Belongs to the peptidase M48 family.</text>
</comment>
<keyword evidence="1 6" id="KW-0645">Protease</keyword>
<dbReference type="GO" id="GO:0051603">
    <property type="term" value="P:proteolysis involved in protein catabolic process"/>
    <property type="evidence" value="ECO:0007669"/>
    <property type="project" value="TreeGrafter"/>
</dbReference>
<evidence type="ECO:0000256" key="5">
    <source>
        <dbReference type="ARBA" id="ARBA00023049"/>
    </source>
</evidence>
<evidence type="ECO:0000256" key="1">
    <source>
        <dbReference type="ARBA" id="ARBA00022670"/>
    </source>
</evidence>
<keyword evidence="5 6" id="KW-0482">Metalloprotease</keyword>
<dbReference type="InterPro" id="IPR051156">
    <property type="entry name" value="Mito/Outer_Membr_Metalloprot"/>
</dbReference>
<protein>
    <submittedName>
        <fullName evidence="8">M48 family metalloprotease</fullName>
    </submittedName>
</protein>
<evidence type="ECO:0000256" key="3">
    <source>
        <dbReference type="ARBA" id="ARBA00022801"/>
    </source>
</evidence>
<name>A0A6N9NMA2_9FLAO</name>
<dbReference type="GO" id="GO:0004222">
    <property type="term" value="F:metalloendopeptidase activity"/>
    <property type="evidence" value="ECO:0007669"/>
    <property type="project" value="InterPro"/>
</dbReference>
<comment type="caution">
    <text evidence="8">The sequence shown here is derived from an EMBL/GenBank/DDBJ whole genome shotgun (WGS) entry which is preliminary data.</text>
</comment>
<evidence type="ECO:0000259" key="7">
    <source>
        <dbReference type="Pfam" id="PF01435"/>
    </source>
</evidence>
<dbReference type="Gene3D" id="3.30.2010.10">
    <property type="entry name" value="Metalloproteases ('zincins'), catalytic domain"/>
    <property type="match status" value="1"/>
</dbReference>
<proteinExistence type="inferred from homology"/>
<dbReference type="Proteomes" id="UP000470771">
    <property type="component" value="Unassembled WGS sequence"/>
</dbReference>
<dbReference type="PANTHER" id="PTHR22726">
    <property type="entry name" value="METALLOENDOPEPTIDASE OMA1"/>
    <property type="match status" value="1"/>
</dbReference>
<accession>A0A6N9NMA2</accession>
<evidence type="ECO:0000256" key="2">
    <source>
        <dbReference type="ARBA" id="ARBA00022723"/>
    </source>
</evidence>
<keyword evidence="2" id="KW-0479">Metal-binding</keyword>
<keyword evidence="3 6" id="KW-0378">Hydrolase</keyword>
<gene>
    <name evidence="8" type="ORF">GQN54_12745</name>
</gene>
<dbReference type="GO" id="GO:0046872">
    <property type="term" value="F:metal ion binding"/>
    <property type="evidence" value="ECO:0007669"/>
    <property type="project" value="UniProtKB-KW"/>
</dbReference>
<evidence type="ECO:0000256" key="4">
    <source>
        <dbReference type="ARBA" id="ARBA00022833"/>
    </source>
</evidence>
<keyword evidence="9" id="KW-1185">Reference proteome</keyword>
<dbReference type="CDD" id="cd07331">
    <property type="entry name" value="M48C_Oma1_like"/>
    <property type="match status" value="1"/>
</dbReference>
<reference evidence="8 9" key="1">
    <citation type="submission" date="2019-12" db="EMBL/GenBank/DDBJ databases">
        <authorList>
            <person name="Zhao J."/>
        </authorList>
    </citation>
    <scope>NUCLEOTIDE SEQUENCE [LARGE SCALE GENOMIC DNA]</scope>
    <source>
        <strain evidence="8 9">S-15</strain>
    </source>
</reference>
<dbReference type="InterPro" id="IPR001915">
    <property type="entry name" value="Peptidase_M48"/>
</dbReference>
<comment type="cofactor">
    <cofactor evidence="6">
        <name>Zn(2+)</name>
        <dbReference type="ChEBI" id="CHEBI:29105"/>
    </cofactor>
    <text evidence="6">Binds 1 zinc ion per subunit.</text>
</comment>
<dbReference type="Pfam" id="PF01435">
    <property type="entry name" value="Peptidase_M48"/>
    <property type="match status" value="1"/>
</dbReference>
<dbReference type="PROSITE" id="PS51257">
    <property type="entry name" value="PROKAR_LIPOPROTEIN"/>
    <property type="match status" value="1"/>
</dbReference>
<keyword evidence="4 6" id="KW-0862">Zinc</keyword>